<dbReference type="GO" id="GO:0005829">
    <property type="term" value="C:cytosol"/>
    <property type="evidence" value="ECO:0007669"/>
    <property type="project" value="TreeGrafter"/>
</dbReference>
<keyword evidence="3" id="KW-0032">Aminotransferase</keyword>
<dbReference type="Gene3D" id="3.40.640.10">
    <property type="entry name" value="Type I PLP-dependent aspartate aminotransferase-like (Major domain)"/>
    <property type="match status" value="1"/>
</dbReference>
<evidence type="ECO:0000256" key="5">
    <source>
        <dbReference type="ARBA" id="ARBA00022898"/>
    </source>
</evidence>
<keyword evidence="5" id="KW-0663">Pyridoxal phosphate</keyword>
<proteinExistence type="inferred from homology"/>
<comment type="similarity">
    <text evidence="2">Belongs to the class-III pyridoxal-phosphate-dependent aminotransferase family.</text>
</comment>
<evidence type="ECO:0000256" key="1">
    <source>
        <dbReference type="ARBA" id="ARBA00001933"/>
    </source>
</evidence>
<comment type="cofactor">
    <cofactor evidence="1">
        <name>pyridoxal 5'-phosphate</name>
        <dbReference type="ChEBI" id="CHEBI:597326"/>
    </cofactor>
</comment>
<organism evidence="6">
    <name type="scientific">marine metagenome</name>
    <dbReference type="NCBI Taxonomy" id="408172"/>
    <lineage>
        <taxon>unclassified sequences</taxon>
        <taxon>metagenomes</taxon>
        <taxon>ecological metagenomes</taxon>
    </lineage>
</organism>
<accession>A0A382QF84</accession>
<name>A0A382QF84_9ZZZZ</name>
<keyword evidence="4" id="KW-0808">Transferase</keyword>
<dbReference type="EMBL" id="UINC01113734">
    <property type="protein sequence ID" value="SVC83535.1"/>
    <property type="molecule type" value="Genomic_DNA"/>
</dbReference>
<dbReference type="Gene3D" id="3.90.1150.10">
    <property type="entry name" value="Aspartate Aminotransferase, domain 1"/>
    <property type="match status" value="1"/>
</dbReference>
<dbReference type="AlphaFoldDB" id="A0A382QF84"/>
<feature type="non-terminal residue" evidence="6">
    <location>
        <position position="256"/>
    </location>
</feature>
<evidence type="ECO:0008006" key="7">
    <source>
        <dbReference type="Google" id="ProtNLM"/>
    </source>
</evidence>
<dbReference type="InterPro" id="IPR015422">
    <property type="entry name" value="PyrdxlP-dep_Trfase_small"/>
</dbReference>
<protein>
    <recommendedName>
        <fullName evidence="7">4-aminobutyrate--2-oxoglutarate transaminase</fullName>
    </recommendedName>
</protein>
<dbReference type="GO" id="GO:0008483">
    <property type="term" value="F:transaminase activity"/>
    <property type="evidence" value="ECO:0007669"/>
    <property type="project" value="UniProtKB-KW"/>
</dbReference>
<dbReference type="InterPro" id="IPR015421">
    <property type="entry name" value="PyrdxlP-dep_Trfase_major"/>
</dbReference>
<dbReference type="Pfam" id="PF00202">
    <property type="entry name" value="Aminotran_3"/>
    <property type="match status" value="1"/>
</dbReference>
<evidence type="ECO:0000313" key="6">
    <source>
        <dbReference type="EMBL" id="SVC83535.1"/>
    </source>
</evidence>
<evidence type="ECO:0000256" key="2">
    <source>
        <dbReference type="ARBA" id="ARBA00008954"/>
    </source>
</evidence>
<dbReference type="GO" id="GO:0009450">
    <property type="term" value="P:gamma-aminobutyric acid catabolic process"/>
    <property type="evidence" value="ECO:0007669"/>
    <property type="project" value="TreeGrafter"/>
</dbReference>
<dbReference type="GO" id="GO:0030170">
    <property type="term" value="F:pyridoxal phosphate binding"/>
    <property type="evidence" value="ECO:0007669"/>
    <property type="project" value="InterPro"/>
</dbReference>
<dbReference type="PANTHER" id="PTHR43206:SF2">
    <property type="entry name" value="4-AMINOBUTYRATE AMINOTRANSFERASE GABT"/>
    <property type="match status" value="1"/>
</dbReference>
<sequence length="256" mass="28370">MTSIKINTDIPGPKCRKLAERRMASVANAHGSVSPIYVSKAEGCYITDVDGNIFLDFAGGIGSMNSGHGHPKILEKVKNQLEHYLHVCFTVSPYEPYILLAEELNRITPGNFKKKTLLVNSGAEAVENAIKVARCYTNRSRIVVFESAFHGRTFMTMSLTHKENPYKKGFGPLMPDVYRLPFPYEKISDGIDKFTPPLYKLLDELSPDTIGAIVIELVAGEGGFMPAHPTFIHELRRVCTEHGIVLVIDEVQTGFG</sequence>
<gene>
    <name evidence="6" type="ORF">METZ01_LOCUS336389</name>
</gene>
<evidence type="ECO:0000256" key="3">
    <source>
        <dbReference type="ARBA" id="ARBA00022576"/>
    </source>
</evidence>
<reference evidence="6" key="1">
    <citation type="submission" date="2018-05" db="EMBL/GenBank/DDBJ databases">
        <authorList>
            <person name="Lanie J.A."/>
            <person name="Ng W.-L."/>
            <person name="Kazmierczak K.M."/>
            <person name="Andrzejewski T.M."/>
            <person name="Davidsen T.M."/>
            <person name="Wayne K.J."/>
            <person name="Tettelin H."/>
            <person name="Glass J.I."/>
            <person name="Rusch D."/>
            <person name="Podicherti R."/>
            <person name="Tsui H.-C.T."/>
            <person name="Winkler M.E."/>
        </authorList>
    </citation>
    <scope>NUCLEOTIDE SEQUENCE</scope>
</reference>
<dbReference type="InterPro" id="IPR015424">
    <property type="entry name" value="PyrdxlP-dep_Trfase"/>
</dbReference>
<dbReference type="SUPFAM" id="SSF53383">
    <property type="entry name" value="PLP-dependent transferases"/>
    <property type="match status" value="1"/>
</dbReference>
<evidence type="ECO:0000256" key="4">
    <source>
        <dbReference type="ARBA" id="ARBA00022679"/>
    </source>
</evidence>
<dbReference type="PANTHER" id="PTHR43206">
    <property type="entry name" value="AMINOTRANSFERASE"/>
    <property type="match status" value="1"/>
</dbReference>
<dbReference type="InterPro" id="IPR005814">
    <property type="entry name" value="Aminotrans_3"/>
</dbReference>